<reference evidence="2" key="2">
    <citation type="submission" date="2023-01" db="EMBL/GenBank/DDBJ databases">
        <authorList>
            <person name="Petersen C."/>
        </authorList>
    </citation>
    <scope>NUCLEOTIDE SEQUENCE</scope>
    <source>
        <strain evidence="2">IBT 15450</strain>
    </source>
</reference>
<evidence type="ECO:0000313" key="2">
    <source>
        <dbReference type="EMBL" id="KAJ6022352.1"/>
    </source>
</evidence>
<feature type="region of interest" description="Disordered" evidence="1">
    <location>
        <begin position="774"/>
        <end position="819"/>
    </location>
</feature>
<proteinExistence type="predicted"/>
<feature type="compositionally biased region" description="Polar residues" evidence="1">
    <location>
        <begin position="777"/>
        <end position="794"/>
    </location>
</feature>
<dbReference type="AlphaFoldDB" id="A0AAD6HXM1"/>
<dbReference type="EMBL" id="JAQJZL010000017">
    <property type="protein sequence ID" value="KAJ6022352.1"/>
    <property type="molecule type" value="Genomic_DNA"/>
</dbReference>
<keyword evidence="3" id="KW-1185">Reference proteome</keyword>
<feature type="region of interest" description="Disordered" evidence="1">
    <location>
        <begin position="535"/>
        <end position="556"/>
    </location>
</feature>
<organism evidence="2 3">
    <name type="scientific">Penicillium canescens</name>
    <dbReference type="NCBI Taxonomy" id="5083"/>
    <lineage>
        <taxon>Eukaryota</taxon>
        <taxon>Fungi</taxon>
        <taxon>Dikarya</taxon>
        <taxon>Ascomycota</taxon>
        <taxon>Pezizomycotina</taxon>
        <taxon>Eurotiomycetes</taxon>
        <taxon>Eurotiomycetidae</taxon>
        <taxon>Eurotiales</taxon>
        <taxon>Aspergillaceae</taxon>
        <taxon>Penicillium</taxon>
    </lineage>
</organism>
<feature type="region of interest" description="Disordered" evidence="1">
    <location>
        <begin position="330"/>
        <end position="354"/>
    </location>
</feature>
<feature type="region of interest" description="Disordered" evidence="1">
    <location>
        <begin position="403"/>
        <end position="508"/>
    </location>
</feature>
<reference evidence="2" key="1">
    <citation type="journal article" date="2023" name="IMA Fungus">
        <title>Comparative genomic study of the Penicillium genus elucidates a diverse pangenome and 15 lateral gene transfer events.</title>
        <authorList>
            <person name="Petersen C."/>
            <person name="Sorensen T."/>
            <person name="Nielsen M.R."/>
            <person name="Sondergaard T.E."/>
            <person name="Sorensen J.L."/>
            <person name="Fitzpatrick D.A."/>
            <person name="Frisvad J.C."/>
            <person name="Nielsen K.L."/>
        </authorList>
    </citation>
    <scope>NUCLEOTIDE SEQUENCE</scope>
    <source>
        <strain evidence="2">IBT 15450</strain>
    </source>
</reference>
<feature type="compositionally biased region" description="Polar residues" evidence="1">
    <location>
        <begin position="651"/>
        <end position="665"/>
    </location>
</feature>
<protein>
    <submittedName>
        <fullName evidence="2">Uncharacterized protein</fullName>
    </submittedName>
</protein>
<feature type="compositionally biased region" description="Polar residues" evidence="1">
    <location>
        <begin position="806"/>
        <end position="819"/>
    </location>
</feature>
<feature type="compositionally biased region" description="Polar residues" evidence="1">
    <location>
        <begin position="582"/>
        <end position="600"/>
    </location>
</feature>
<evidence type="ECO:0000256" key="1">
    <source>
        <dbReference type="SAM" id="MobiDB-lite"/>
    </source>
</evidence>
<evidence type="ECO:0000313" key="3">
    <source>
        <dbReference type="Proteomes" id="UP001219568"/>
    </source>
</evidence>
<accession>A0AAD6HXM1</accession>
<sequence>MDSNAATVEGTGHNVRENDCLLNSLPEMKSVYYEHFKPFQDKLSSVLQHSRSYFTALAERESFAAFLSVPLISDVLVKTIEGMFETPKPRVLQPQNDEASANINWLDVVKEKNYQAEYKGNGNYHFHMLDRGVIVQLSAFQHNMILSGLPRKLVQPWSYEKDVQTELSTLALAAEMTSLENHLASEVIKVNNTVLEEILRRHRDLRHRPEPNQRSAGSPFPLESAEEPAHLTPTQVEASSLDENAIETQGTSLQASGSIQGAGTRNFAKNRAWPPEVLKRLPIWFEDQVRKNLSQEEIAQNFHQTFKQKRTFHAIEARVYFLTGKSPFRKRSKRTSRKEPVSLTPRSSPPLSQPFEVDLTQQLISRSNIEVHALRLAPNLLPYLNSDDCEDGSLYALYDVQPVDPESESSGPHAVPEEDAANQTSSCRYSSQGHEVPSGTSQNEWRVQGSPQAGEPPKTHPVFSDVVSESQPRNDNSINVLATTSGTVDSYFPRDSPLGSPRTSGTVDSYFPQVSPLGSPRTSGTVDSYFPRVSPLGSPRTSEPIQSPIRHHSDGDTTLEELGQTLIHGTESSAMHVEQIDTAHNSQPSGRVSPQFSPCGTSLAGGSANEGSNHESHPESGLGALTVPRALTLFQVPEPSSTDKATEHHSQNCGRDGSTTDTSGNLGEEELTIRYHEKSRAQAESSHRSWIAKDLDRLSGWLMKRKSLRKERLEVEFVRDFGHYRTSSAIRAACRKKRKADSRQKDVTHQLAPVAPAVLDTMPVSRSPNAIIDTPSLDPSHTITVLSNDSTTSKHPLLERPRSPQLHHQPQVQDNTERLSQSSPLLLNEDEEAVAQIPLAVVASEPASGQMLLSSSPENVQDTPTLGNRCHRVDITPNPLARFTAINGGNFQPTDPNISEITPLVQMESNEQDTLPDGQGSRRVSKVKSVERRGDDQNMSQEKGSHSRFALLKTVYRNTRRSSKPAVSL</sequence>
<feature type="compositionally biased region" description="Polar residues" evidence="1">
    <location>
        <begin position="467"/>
        <end position="488"/>
    </location>
</feature>
<name>A0AAD6HXM1_PENCN</name>
<feature type="compositionally biased region" description="Polar residues" evidence="1">
    <location>
        <begin position="421"/>
        <end position="451"/>
    </location>
</feature>
<dbReference type="Proteomes" id="UP001219568">
    <property type="component" value="Unassembled WGS sequence"/>
</dbReference>
<feature type="region of interest" description="Disordered" evidence="1">
    <location>
        <begin position="909"/>
        <end position="950"/>
    </location>
</feature>
<feature type="region of interest" description="Disordered" evidence="1">
    <location>
        <begin position="582"/>
        <end position="622"/>
    </location>
</feature>
<comment type="caution">
    <text evidence="2">The sequence shown here is derived from an EMBL/GenBank/DDBJ whole genome shotgun (WGS) entry which is preliminary data.</text>
</comment>
<feature type="region of interest" description="Disordered" evidence="1">
    <location>
        <begin position="639"/>
        <end position="668"/>
    </location>
</feature>
<feature type="region of interest" description="Disordered" evidence="1">
    <location>
        <begin position="204"/>
        <end position="225"/>
    </location>
</feature>
<gene>
    <name evidence="2" type="ORF">N7460_014096</name>
</gene>